<dbReference type="Proteomes" id="UP000885771">
    <property type="component" value="Unassembled WGS sequence"/>
</dbReference>
<reference evidence="1" key="1">
    <citation type="journal article" date="2020" name="mSystems">
        <title>Genome- and Community-Level Interaction Insights into Carbon Utilization and Element Cycling Functions of Hydrothermarchaeota in Hydrothermal Sediment.</title>
        <authorList>
            <person name="Zhou Z."/>
            <person name="Liu Y."/>
            <person name="Xu W."/>
            <person name="Pan J."/>
            <person name="Luo Z.H."/>
            <person name="Li M."/>
        </authorList>
    </citation>
    <scope>NUCLEOTIDE SEQUENCE [LARGE SCALE GENOMIC DNA]</scope>
    <source>
        <strain evidence="1">HyVt-460</strain>
    </source>
</reference>
<comment type="caution">
    <text evidence="1">The sequence shown here is derived from an EMBL/GenBank/DDBJ whole genome shotgun (WGS) entry which is preliminary data.</text>
</comment>
<accession>A0A7V5RNR8</accession>
<proteinExistence type="predicted"/>
<gene>
    <name evidence="1" type="ORF">ENJ15_02900</name>
</gene>
<dbReference type="EMBL" id="DRLI01000110">
    <property type="protein sequence ID" value="HHM01932.1"/>
    <property type="molecule type" value="Genomic_DNA"/>
</dbReference>
<dbReference type="AlphaFoldDB" id="A0A7V5RNR8"/>
<protein>
    <submittedName>
        <fullName evidence="1">Uncharacterized protein</fullName>
    </submittedName>
</protein>
<sequence length="245" mass="27983">MAPLYRSLIVLALFFISCSGDKAPLDFSRIDSLMAGGNPGLARGEINRALKEAADSTDIKKLRHRLRLVDIREFYDPVYMALTIGDTSGIRARVLSKTTAALKSDSIAARWYLFDANIIRARLDSMRGDWKGWAESLNKALSYPTPFIYKKTDICFLLARHAMEREAYEEGRAFLDRALRGFPKKDFSGELTDIYLLYMNGEFTGAFDKLTGLDEKGLPGRWKKVKTFLAKYKDRLPLKDRFKLW</sequence>
<dbReference type="PROSITE" id="PS51257">
    <property type="entry name" value="PROKAR_LIPOPROTEIN"/>
    <property type="match status" value="1"/>
</dbReference>
<evidence type="ECO:0000313" key="1">
    <source>
        <dbReference type="EMBL" id="HHM01932.1"/>
    </source>
</evidence>
<name>A0A7V5RNR8_CALAY</name>
<organism evidence="1">
    <name type="scientific">Caldithrix abyssi</name>
    <dbReference type="NCBI Taxonomy" id="187145"/>
    <lineage>
        <taxon>Bacteria</taxon>
        <taxon>Pseudomonadati</taxon>
        <taxon>Calditrichota</taxon>
        <taxon>Calditrichia</taxon>
        <taxon>Calditrichales</taxon>
        <taxon>Calditrichaceae</taxon>
        <taxon>Caldithrix</taxon>
    </lineage>
</organism>